<dbReference type="Proteomes" id="UP000008957">
    <property type="component" value="Chromosome"/>
</dbReference>
<reference evidence="3" key="1">
    <citation type="submission" date="2010-03" db="EMBL/GenBank/DDBJ databases">
        <title>The genome sequence of Synergistetes sp. SGP1.</title>
        <authorList>
            <consortium name="metaHIT consortium -- http://www.metahit.eu/"/>
            <person name="Pajon A."/>
            <person name="Turner K."/>
            <person name="Parkhill J."/>
            <person name="Wade W."/>
            <person name="Vartoukian S."/>
        </authorList>
    </citation>
    <scope>NUCLEOTIDE SEQUENCE [LARGE SCALE GENOMIC DNA]</scope>
    <source>
        <strain evidence="3">SGP1</strain>
    </source>
</reference>
<comment type="caution">
    <text evidence="1">Lacks conserved residue(s) required for the propagation of feature annotation.</text>
</comment>
<dbReference type="PANTHER" id="PTHR37825:SF1">
    <property type="entry name" value="TRNA(MET) CYTIDINE ACETATE LIGASE"/>
    <property type="match status" value="1"/>
</dbReference>
<evidence type="ECO:0000313" key="2">
    <source>
        <dbReference type="EMBL" id="CBL28420.1"/>
    </source>
</evidence>
<proteinExistence type="inferred from homology"/>
<protein>
    <recommendedName>
        <fullName evidence="1">tRNA(Met) cytidine acetate ligase</fullName>
        <ecNumber evidence="1">6.3.4.-</ecNumber>
    </recommendedName>
</protein>
<reference evidence="2 3" key="2">
    <citation type="submission" date="2010-03" db="EMBL/GenBank/DDBJ databases">
        <authorList>
            <person name="Pajon A."/>
        </authorList>
    </citation>
    <scope>NUCLEOTIDE SEQUENCE [LARGE SCALE GENOMIC DNA]</scope>
    <source>
        <strain evidence="2 3">SGP1</strain>
    </source>
</reference>
<name>A0AB94IXD7_9BACT</name>
<dbReference type="AlphaFoldDB" id="A0AB94IXD7"/>
<dbReference type="EC" id="6.3.4.-" evidence="1"/>
<keyword evidence="1" id="KW-0067">ATP-binding</keyword>
<keyword evidence="1" id="KW-0963">Cytoplasm</keyword>
<evidence type="ECO:0000313" key="3">
    <source>
        <dbReference type="Proteomes" id="UP000008957"/>
    </source>
</evidence>
<dbReference type="InterPro" id="IPR014729">
    <property type="entry name" value="Rossmann-like_a/b/a_fold"/>
</dbReference>
<dbReference type="EMBL" id="FP929056">
    <property type="protein sequence ID" value="CBL28420.1"/>
    <property type="molecule type" value="Genomic_DNA"/>
</dbReference>
<keyword evidence="1" id="KW-0436">Ligase</keyword>
<keyword evidence="1" id="KW-0694">RNA-binding</keyword>
<dbReference type="PANTHER" id="PTHR37825">
    <property type="entry name" value="TRNA(MET) CYTIDINE ACETATE LIGASE"/>
    <property type="match status" value="1"/>
</dbReference>
<evidence type="ECO:0000256" key="1">
    <source>
        <dbReference type="HAMAP-Rule" id="MF_01539"/>
    </source>
</evidence>
<dbReference type="GO" id="GO:0005524">
    <property type="term" value="F:ATP binding"/>
    <property type="evidence" value="ECO:0007669"/>
    <property type="project" value="UniProtKB-KW"/>
</dbReference>
<dbReference type="GO" id="GO:0000049">
    <property type="term" value="F:tRNA binding"/>
    <property type="evidence" value="ECO:0007669"/>
    <property type="project" value="UniProtKB-KW"/>
</dbReference>
<dbReference type="RefSeq" id="WP_015556567.1">
    <property type="nucleotide sequence ID" value="NC_021038.1"/>
</dbReference>
<dbReference type="HAMAP" id="MF_01539">
    <property type="entry name" value="TmcAL"/>
    <property type="match status" value="1"/>
</dbReference>
<feature type="binding site" evidence="1">
    <location>
        <position position="191"/>
    </location>
    <ligand>
        <name>ATP</name>
        <dbReference type="ChEBI" id="CHEBI:30616"/>
    </ligand>
</feature>
<feature type="binding site" evidence="1">
    <location>
        <position position="166"/>
    </location>
    <ligand>
        <name>ATP</name>
        <dbReference type="ChEBI" id="CHEBI:30616"/>
    </ligand>
</feature>
<keyword evidence="3" id="KW-1185">Reference proteome</keyword>
<feature type="binding site" evidence="1">
    <location>
        <position position="107"/>
    </location>
    <ligand>
        <name>ATP</name>
        <dbReference type="ChEBI" id="CHEBI:30616"/>
    </ligand>
</feature>
<comment type="catalytic activity">
    <reaction evidence="1">
        <text>cytidine(34) in elongator tRNA(Met) + acetate + ATP = N(4)-acetylcytidine(34) in elongator tRNA(Met) + AMP + diphosphate</text>
        <dbReference type="Rhea" id="RHEA:58144"/>
        <dbReference type="Rhea" id="RHEA-COMP:10693"/>
        <dbReference type="Rhea" id="RHEA-COMP:10694"/>
        <dbReference type="ChEBI" id="CHEBI:30089"/>
        <dbReference type="ChEBI" id="CHEBI:30616"/>
        <dbReference type="ChEBI" id="CHEBI:33019"/>
        <dbReference type="ChEBI" id="CHEBI:74900"/>
        <dbReference type="ChEBI" id="CHEBI:82748"/>
        <dbReference type="ChEBI" id="CHEBI:456215"/>
    </reaction>
</comment>
<dbReference type="KEGG" id="sbr:SY1_13120"/>
<dbReference type="GO" id="GO:0006400">
    <property type="term" value="P:tRNA modification"/>
    <property type="evidence" value="ECO:0007669"/>
    <property type="project" value="UniProtKB-UniRule"/>
</dbReference>
<organism evidence="2 3">
    <name type="scientific">Fretibacterium fastidiosum</name>
    <dbReference type="NCBI Taxonomy" id="651822"/>
    <lineage>
        <taxon>Bacteria</taxon>
        <taxon>Thermotogati</taxon>
        <taxon>Synergistota</taxon>
        <taxon>Synergistia</taxon>
        <taxon>Synergistales</taxon>
        <taxon>Aminobacteriaceae</taxon>
        <taxon>Fretibacterium</taxon>
    </lineage>
</organism>
<accession>A0AB94IXD7</accession>
<feature type="binding site" evidence="1">
    <location>
        <begin position="12"/>
        <end position="25"/>
    </location>
    <ligand>
        <name>ATP</name>
        <dbReference type="ChEBI" id="CHEBI:30616"/>
    </ligand>
</feature>
<keyword evidence="1" id="KW-0547">Nucleotide-binding</keyword>
<dbReference type="InterPro" id="IPR008513">
    <property type="entry name" value="tRNA(Met)_cyd_acetate_ligase"/>
</dbReference>
<comment type="similarity">
    <text evidence="1">Belongs to the TmcAL family.</text>
</comment>
<keyword evidence="1" id="KW-0819">tRNA processing</keyword>
<dbReference type="Pfam" id="PF05636">
    <property type="entry name" value="HIGH_NTase1"/>
    <property type="match status" value="1"/>
</dbReference>
<dbReference type="GO" id="GO:0005737">
    <property type="term" value="C:cytoplasm"/>
    <property type="evidence" value="ECO:0007669"/>
    <property type="project" value="UniProtKB-SubCell"/>
</dbReference>
<dbReference type="SUPFAM" id="SSF52374">
    <property type="entry name" value="Nucleotidylyl transferase"/>
    <property type="match status" value="1"/>
</dbReference>
<comment type="function">
    <text evidence="1">Catalyzes the formation of N(4)-acetylcytidine (ac(4)C) at the wobble position of elongator tRNA(Met), using acetate and ATP as substrates. First activates an acetate ion to form acetyladenylate (Ac-AMP) and then transfers the acetyl group to tRNA to form ac(4)C34.</text>
</comment>
<keyword evidence="1" id="KW-0820">tRNA-binding</keyword>
<dbReference type="Gene3D" id="3.40.50.620">
    <property type="entry name" value="HUPs"/>
    <property type="match status" value="1"/>
</dbReference>
<dbReference type="GO" id="GO:0016879">
    <property type="term" value="F:ligase activity, forming carbon-nitrogen bonds"/>
    <property type="evidence" value="ECO:0007669"/>
    <property type="project" value="UniProtKB-UniRule"/>
</dbReference>
<sequence length="409" mass="43966">MKDITGPAVGIVAEYNPLHNGHRLHLAAALARCGDAPCVAVLSSNFTQRGEPAVVDKWTRTRMALACGADLVIELPFVFAVSAAPFFSAGAVDLLVRTRLATHIAFGMEDSTRDVSPILDILIHEPASFKQRLKDELFRGASYARAAAGALESLLPGSGVFLSSPNNLLAVSYLLRVQELGGSLTPLPIQRLGAGHGDAAPGPLTSSLAIRAALRRGKTSMEDGGPVASAVPRTSLSLLRQAKEEGRLCASGEGLWPMLQAILIRSGPEDLRGFDGMDEGMENLFLKRRADSAGMEDFMARCASGRYTRARIRRTALRLLAGVDRWSWQAAARVGVPYARVLGANETGRALLRLRAASSSLPLITRLAAARDPVGRFAARMEFRASSLYEALLPAPDPRHEERQRPIMT</sequence>
<comment type="subcellular location">
    <subcellularLocation>
        <location evidence="1">Cytoplasm</location>
    </subcellularLocation>
</comment>
<gene>
    <name evidence="1" type="primary">tmcAL</name>
    <name evidence="2" type="ORF">SY1_13120</name>
</gene>